<keyword evidence="3" id="KW-1185">Reference proteome</keyword>
<dbReference type="InterPro" id="IPR036188">
    <property type="entry name" value="FAD/NAD-bd_sf"/>
</dbReference>
<evidence type="ECO:0000259" key="1">
    <source>
        <dbReference type="Pfam" id="PF01494"/>
    </source>
</evidence>
<dbReference type="Pfam" id="PF01494">
    <property type="entry name" value="FAD_binding_3"/>
    <property type="match status" value="1"/>
</dbReference>
<organism evidence="2 3">
    <name type="scientific">Limnoglobus roseus</name>
    <dbReference type="NCBI Taxonomy" id="2598579"/>
    <lineage>
        <taxon>Bacteria</taxon>
        <taxon>Pseudomonadati</taxon>
        <taxon>Planctomycetota</taxon>
        <taxon>Planctomycetia</taxon>
        <taxon>Gemmatales</taxon>
        <taxon>Gemmataceae</taxon>
        <taxon>Limnoglobus</taxon>
    </lineage>
</organism>
<dbReference type="RefSeq" id="WP_168218739.1">
    <property type="nucleotide sequence ID" value="NZ_CP042425.1"/>
</dbReference>
<dbReference type="SUPFAM" id="SSF51905">
    <property type="entry name" value="FAD/NAD(P)-binding domain"/>
    <property type="match status" value="1"/>
</dbReference>
<dbReference type="Gene3D" id="3.50.50.60">
    <property type="entry name" value="FAD/NAD(P)-binding domain"/>
    <property type="match status" value="2"/>
</dbReference>
<feature type="domain" description="FAD-binding" evidence="1">
    <location>
        <begin position="18"/>
        <end position="132"/>
    </location>
</feature>
<name>A0A5C1A7Y2_9BACT</name>
<dbReference type="InterPro" id="IPR050407">
    <property type="entry name" value="Geranylgeranyl_reductase"/>
</dbReference>
<dbReference type="PANTHER" id="PTHR42685">
    <property type="entry name" value="GERANYLGERANYL DIPHOSPHATE REDUCTASE"/>
    <property type="match status" value="1"/>
</dbReference>
<gene>
    <name evidence="2" type="ORF">PX52LOC_00132</name>
</gene>
<dbReference type="KEGG" id="lrs:PX52LOC_00132"/>
<dbReference type="PRINTS" id="PR00420">
    <property type="entry name" value="RNGMNOXGNASE"/>
</dbReference>
<proteinExistence type="predicted"/>
<reference evidence="3" key="1">
    <citation type="submission" date="2019-08" db="EMBL/GenBank/DDBJ databases">
        <title>Limnoglobus roseus gen. nov., sp. nov., a novel freshwater planctomycete with a giant genome from the family Gemmataceae.</title>
        <authorList>
            <person name="Kulichevskaya I.S."/>
            <person name="Naumoff D.G."/>
            <person name="Miroshnikov K."/>
            <person name="Ivanova A."/>
            <person name="Philippov D.A."/>
            <person name="Hakobyan A."/>
            <person name="Rijpstra I.C."/>
            <person name="Sinninghe Damste J.S."/>
            <person name="Liesack W."/>
            <person name="Dedysh S.N."/>
        </authorList>
    </citation>
    <scope>NUCLEOTIDE SEQUENCE [LARGE SCALE GENOMIC DNA]</scope>
    <source>
        <strain evidence="3">PX52</strain>
    </source>
</reference>
<sequence length="440" mass="45307">MSIPATLTLTDATALPWDAAIIGAGPAGSVAAGLLARAGLRTLLIDRAQFPRRKVCGCCLNQNALAALAAAELGDVPARLSAVPLHRVRLAAGGRAADLAWPAGVSLSREAFDAELVREAIRRGAAFLPGTRATMGEEAGDGRIVEVKAATSNPLSPGFEGERVRVRGGDFPTNEASLPLQRGLPPHPDPLPLKAGGEGEIRPSPPTTTRLHARIVIVADGLNGQLAGEANANSRIGAGAMIPNPPAEYAAGTVFMATAAGGYVGLVRVEDGRLDVAAALDAAFVRKQGGLGEAAAAILRHAGLPAIDNLAVTEWKGTPALTRSSRTVAGPRWFAVGDAGGYVEPFTGEGMGWAISAAVAVVPLATGGTDAGEWARTYRRIVGRRQAVCKGVAWTLRRPAACRTAVRLLSVVPQLSGPVIRAIHHPARVSSNLGKQTLPP</sequence>
<evidence type="ECO:0000313" key="2">
    <source>
        <dbReference type="EMBL" id="QEL13278.1"/>
    </source>
</evidence>
<dbReference type="AlphaFoldDB" id="A0A5C1A7Y2"/>
<accession>A0A5C1A7Y2</accession>
<dbReference type="InterPro" id="IPR002938">
    <property type="entry name" value="FAD-bd"/>
</dbReference>
<dbReference type="GO" id="GO:0071949">
    <property type="term" value="F:FAD binding"/>
    <property type="evidence" value="ECO:0007669"/>
    <property type="project" value="InterPro"/>
</dbReference>
<dbReference type="EMBL" id="CP042425">
    <property type="protein sequence ID" value="QEL13278.1"/>
    <property type="molecule type" value="Genomic_DNA"/>
</dbReference>
<evidence type="ECO:0000313" key="3">
    <source>
        <dbReference type="Proteomes" id="UP000324974"/>
    </source>
</evidence>
<dbReference type="Proteomes" id="UP000324974">
    <property type="component" value="Chromosome"/>
</dbReference>
<protein>
    <submittedName>
        <fullName evidence="2">NAD-binding protein</fullName>
    </submittedName>
</protein>
<dbReference type="PANTHER" id="PTHR42685:SF22">
    <property type="entry name" value="CONDITIONED MEDIUM FACTOR RECEPTOR 1"/>
    <property type="match status" value="1"/>
</dbReference>